<sequence length="618" mass="65377">MTQDAFTLTYQRKEYDWSVGRIPVVLSPLLPVLTTNGAAARMQPSNYGVRAFAGETTDGRFTAGAALDYKAGAATAQVGLQGIGGQTFATAEGTFSTPQAKVGGAFAINLGTHQFSTRFQADYKESWGSLNATYARTSAGWSGQGKGSQSLQTKLALQPSKDLTFGAFANVVGVSELQTTFGVSMSARTPLGAFGAHYTLTPTSHLLQGTFSQPFLGGTLDHNASMTYLRGMDDALFQYSATAKLKHPKGTVDPTLSVNFDTRTQRPIVSAGVKGTATVLPDLSLNYAVHIADLVQGKLSATVGGKYKLNPETELTAQLGSTDFGLGKVSATVGAKHNFSGSTQVAVQLGSSDLGRRQMQASLDIKHKLNDTTQLTMGATTSHTNGNWQVGARLAARVTFDVPMHERLDIAQLSGRIADDEGRGVPNVILRAGSTATVTDANGRYAFLALTPGITTVSALVGDSSEELLFNPELPVTLTLASKEKRVLNIQVKRAARVRGQLALNLPPNNTLQAGGLMPEVPDVTSLSLVLTDSAGKSARINPTSTGTFRFPRLSPGRYTLSLAPETAARLARHEVVLPGPVELGSGEEGDLNVTITLRPREIHFEEAEDLTPVENAP</sequence>
<evidence type="ECO:0008006" key="3">
    <source>
        <dbReference type="Google" id="ProtNLM"/>
    </source>
</evidence>
<dbReference type="InterPro" id="IPR008969">
    <property type="entry name" value="CarboxyPept-like_regulatory"/>
</dbReference>
<name>A0ABQ2EPZ5_9DEIO</name>
<reference evidence="2" key="1">
    <citation type="journal article" date="2019" name="Int. J. Syst. Evol. Microbiol.">
        <title>The Global Catalogue of Microorganisms (GCM) 10K type strain sequencing project: providing services to taxonomists for standard genome sequencing and annotation.</title>
        <authorList>
            <consortium name="The Broad Institute Genomics Platform"/>
            <consortium name="The Broad Institute Genome Sequencing Center for Infectious Disease"/>
            <person name="Wu L."/>
            <person name="Ma J."/>
        </authorList>
    </citation>
    <scope>NUCLEOTIDE SEQUENCE [LARGE SCALE GENOMIC DNA]</scope>
    <source>
        <strain evidence="2">JCM 30331</strain>
    </source>
</reference>
<dbReference type="SUPFAM" id="SSF56935">
    <property type="entry name" value="Porins"/>
    <property type="match status" value="1"/>
</dbReference>
<comment type="caution">
    <text evidence="1">The sequence shown here is derived from an EMBL/GenBank/DDBJ whole genome shotgun (WGS) entry which is preliminary data.</text>
</comment>
<dbReference type="EMBL" id="BMPP01000003">
    <property type="protein sequence ID" value="GGK19345.1"/>
    <property type="molecule type" value="Genomic_DNA"/>
</dbReference>
<keyword evidence="2" id="KW-1185">Reference proteome</keyword>
<accession>A0ABQ2EPZ5</accession>
<protein>
    <recommendedName>
        <fullName evidence="3">Carboxypeptidase regulatory-like domain-containing protein</fullName>
    </recommendedName>
</protein>
<evidence type="ECO:0000313" key="2">
    <source>
        <dbReference type="Proteomes" id="UP000647587"/>
    </source>
</evidence>
<dbReference type="SUPFAM" id="SSF49464">
    <property type="entry name" value="Carboxypeptidase regulatory domain-like"/>
    <property type="match status" value="1"/>
</dbReference>
<proteinExistence type="predicted"/>
<evidence type="ECO:0000313" key="1">
    <source>
        <dbReference type="EMBL" id="GGK19345.1"/>
    </source>
</evidence>
<organism evidence="1 2">
    <name type="scientific">Deinococcus malanensis</name>
    <dbReference type="NCBI Taxonomy" id="1706855"/>
    <lineage>
        <taxon>Bacteria</taxon>
        <taxon>Thermotogati</taxon>
        <taxon>Deinococcota</taxon>
        <taxon>Deinococci</taxon>
        <taxon>Deinococcales</taxon>
        <taxon>Deinococcaceae</taxon>
        <taxon>Deinococcus</taxon>
    </lineage>
</organism>
<gene>
    <name evidence="1" type="ORF">GCM10008955_10960</name>
</gene>
<dbReference type="Proteomes" id="UP000647587">
    <property type="component" value="Unassembled WGS sequence"/>
</dbReference>